<dbReference type="PROSITE" id="PS50984">
    <property type="entry name" value="TRUD"/>
    <property type="match status" value="1"/>
</dbReference>
<evidence type="ECO:0000313" key="4">
    <source>
        <dbReference type="EMBL" id="HHS51806.1"/>
    </source>
</evidence>
<dbReference type="SUPFAM" id="SSF55120">
    <property type="entry name" value="Pseudouridine synthase"/>
    <property type="match status" value="1"/>
</dbReference>
<dbReference type="GO" id="GO:0140098">
    <property type="term" value="F:catalytic activity, acting on RNA"/>
    <property type="evidence" value="ECO:0007669"/>
    <property type="project" value="UniProtKB-ARBA"/>
</dbReference>
<dbReference type="PANTHER" id="PTHR13326">
    <property type="entry name" value="TRNA PSEUDOURIDINE SYNTHASE D"/>
    <property type="match status" value="1"/>
</dbReference>
<dbReference type="GO" id="GO:0001522">
    <property type="term" value="P:pseudouridine synthesis"/>
    <property type="evidence" value="ECO:0007669"/>
    <property type="project" value="InterPro"/>
</dbReference>
<keyword evidence="2" id="KW-0413">Isomerase</keyword>
<name>A0A7C6A948_UNCW3</name>
<protein>
    <submittedName>
        <fullName evidence="4">tRNA pseudouridine(13) synthase TruD</fullName>
    </submittedName>
</protein>
<dbReference type="Gene3D" id="1.10.1510.30">
    <property type="match status" value="1"/>
</dbReference>
<organism evidence="4">
    <name type="scientific">candidate division WOR-3 bacterium</name>
    <dbReference type="NCBI Taxonomy" id="2052148"/>
    <lineage>
        <taxon>Bacteria</taxon>
        <taxon>Bacteria division WOR-3</taxon>
    </lineage>
</organism>
<dbReference type="InterPro" id="IPR020103">
    <property type="entry name" value="PsdUridine_synth_cat_dom_sf"/>
</dbReference>
<comment type="caution">
    <text evidence="4">The sequence shown here is derived from an EMBL/GenBank/DDBJ whole genome shotgun (WGS) entry which is preliminary data.</text>
</comment>
<dbReference type="EMBL" id="DTLI01000071">
    <property type="protein sequence ID" value="HHS51806.1"/>
    <property type="molecule type" value="Genomic_DNA"/>
</dbReference>
<evidence type="ECO:0000259" key="3">
    <source>
        <dbReference type="PROSITE" id="PS50984"/>
    </source>
</evidence>
<dbReference type="AlphaFoldDB" id="A0A7C6A948"/>
<evidence type="ECO:0000256" key="2">
    <source>
        <dbReference type="ARBA" id="ARBA00023235"/>
    </source>
</evidence>
<dbReference type="GO" id="GO:0009982">
    <property type="term" value="F:pseudouridine synthase activity"/>
    <property type="evidence" value="ECO:0007669"/>
    <property type="project" value="InterPro"/>
</dbReference>
<dbReference type="Gene3D" id="3.30.2350.20">
    <property type="entry name" value="TruD, catalytic domain"/>
    <property type="match status" value="1"/>
</dbReference>
<sequence length="411" mass="48122">MYKVKIKVIPEDFRVIEKINLSIKPQGRYSIYRLVKRNWSTLDLVDYLKRKYHLTTIRYAGLKDRYAYSVQYVSIIGNGPAEIKEENFSLHFIGKSDHPVTRDYLVGNSFHITLRDLTQDAIAQIKPVLELTKRDGLPNYYDEQRFGSIRHGKGFFTQKLLAKHFNGALKLYIATPAAIDDQKTRAVKNFLALHWGDWERLRQYTTLIQSQKTVRQFRPVLNYLTKHPNDLKGALCQINRPMLELLIVAYQSFLWNEILAELLNSLKLKLYRYPYLAGNFLFYHELPEAIRSYLAKLSIPAPSPKAIFPSEKIEQITNEILWREGLVLRDLKLPIRIRGVFFKPFDRKALVFPERLKIKDITEDERYPGRLKLELSFFLPKGSYATILVKRLQLATGEKLKIYPPDEINND</sequence>
<gene>
    <name evidence="4" type="primary">truD</name>
    <name evidence="4" type="ORF">ENW73_02920</name>
</gene>
<dbReference type="Gene3D" id="3.30.70.3160">
    <property type="match status" value="1"/>
</dbReference>
<dbReference type="InterPro" id="IPR001656">
    <property type="entry name" value="PsdUridine_synth_TruD"/>
</dbReference>
<accession>A0A7C6A948</accession>
<dbReference type="InterPro" id="IPR011760">
    <property type="entry name" value="PsdUridine_synth_TruD_insert"/>
</dbReference>
<comment type="similarity">
    <text evidence="1">Belongs to the pseudouridine synthase TruD family.</text>
</comment>
<reference evidence="4" key="1">
    <citation type="journal article" date="2020" name="mSystems">
        <title>Genome- and Community-Level Interaction Insights into Carbon Utilization and Element Cycling Functions of Hydrothermarchaeota in Hydrothermal Sediment.</title>
        <authorList>
            <person name="Zhou Z."/>
            <person name="Liu Y."/>
            <person name="Xu W."/>
            <person name="Pan J."/>
            <person name="Luo Z.H."/>
            <person name="Li M."/>
        </authorList>
    </citation>
    <scope>NUCLEOTIDE SEQUENCE [LARGE SCALE GENOMIC DNA]</scope>
    <source>
        <strain evidence="4">SpSt-876</strain>
    </source>
</reference>
<dbReference type="InterPro" id="IPR042214">
    <property type="entry name" value="TruD_catalytic"/>
</dbReference>
<evidence type="ECO:0000256" key="1">
    <source>
        <dbReference type="ARBA" id="ARBA00007953"/>
    </source>
</evidence>
<proteinExistence type="inferred from homology"/>
<feature type="domain" description="TRUD" evidence="3">
    <location>
        <begin position="136"/>
        <end position="352"/>
    </location>
</feature>
<dbReference type="Pfam" id="PF01142">
    <property type="entry name" value="TruD"/>
    <property type="match status" value="1"/>
</dbReference>
<dbReference type="GO" id="GO:0003723">
    <property type="term" value="F:RNA binding"/>
    <property type="evidence" value="ECO:0007669"/>
    <property type="project" value="InterPro"/>
</dbReference>
<dbReference type="PANTHER" id="PTHR13326:SF21">
    <property type="entry name" value="PSEUDOURIDYLATE SYNTHASE PUS7L"/>
    <property type="match status" value="1"/>
</dbReference>
<dbReference type="GO" id="GO:0006396">
    <property type="term" value="P:RNA processing"/>
    <property type="evidence" value="ECO:0007669"/>
    <property type="project" value="UniProtKB-ARBA"/>
</dbReference>